<gene>
    <name evidence="1" type="ORF">JCM31826_20970</name>
</gene>
<sequence length="118" mass="13356">MIHLLEKTRVYTPETLGVSDGASQISLLQVLTVIETEFKEQLEELRLKRGKDLKIKDVELQNQMPAPAGNPLVVRSYVYKLDKKGGYEVRVFVHSRSKKTENRVAKATYVLTPIDADA</sequence>
<evidence type="ECO:0000313" key="1">
    <source>
        <dbReference type="EMBL" id="GCD78615.1"/>
    </source>
</evidence>
<comment type="caution">
    <text evidence="1">The sequence shown here is derived from an EMBL/GenBank/DDBJ whole genome shotgun (WGS) entry which is preliminary data.</text>
</comment>
<evidence type="ECO:0000313" key="2">
    <source>
        <dbReference type="Proteomes" id="UP000286715"/>
    </source>
</evidence>
<organism evidence="1 2">
    <name type="scientific">Thermaurantimonas aggregans</name>
    <dbReference type="NCBI Taxonomy" id="2173829"/>
    <lineage>
        <taxon>Bacteria</taxon>
        <taxon>Pseudomonadati</taxon>
        <taxon>Bacteroidota</taxon>
        <taxon>Flavobacteriia</taxon>
        <taxon>Flavobacteriales</taxon>
        <taxon>Schleiferiaceae</taxon>
        <taxon>Thermaurantimonas</taxon>
    </lineage>
</organism>
<dbReference type="Proteomes" id="UP000286715">
    <property type="component" value="Unassembled WGS sequence"/>
</dbReference>
<dbReference type="RefSeq" id="WP_124398668.1">
    <property type="nucleotide sequence ID" value="NZ_BHZE01000028.1"/>
</dbReference>
<reference evidence="1 2" key="1">
    <citation type="submission" date="2018-11" db="EMBL/GenBank/DDBJ databases">
        <title>Schleiferia aggregans sp. nov., a moderately thermophilic heterotrophic bacterium isolated from microbial mats at a terrestrial hot spring.</title>
        <authorList>
            <person name="Iino T."/>
            <person name="Ohkuma M."/>
            <person name="Haruta S."/>
        </authorList>
    </citation>
    <scope>NUCLEOTIDE SEQUENCE [LARGE SCALE GENOMIC DNA]</scope>
    <source>
        <strain evidence="1 2">LA</strain>
    </source>
</reference>
<proteinExistence type="predicted"/>
<protein>
    <submittedName>
        <fullName evidence="1">Uncharacterized protein</fullName>
    </submittedName>
</protein>
<dbReference type="AlphaFoldDB" id="A0A401XNN8"/>
<name>A0A401XNN8_9FLAO</name>
<dbReference type="OrthoDB" id="9949704at2"/>
<dbReference type="EMBL" id="BHZE01000028">
    <property type="protein sequence ID" value="GCD78615.1"/>
    <property type="molecule type" value="Genomic_DNA"/>
</dbReference>
<keyword evidence="2" id="KW-1185">Reference proteome</keyword>
<accession>A0A401XNN8</accession>